<dbReference type="AlphaFoldDB" id="A0A840FEB8"/>
<evidence type="ECO:0000256" key="2">
    <source>
        <dbReference type="ARBA" id="ARBA00023002"/>
    </source>
</evidence>
<dbReference type="EMBL" id="JACIFP010000001">
    <property type="protein sequence ID" value="MBB4137787.1"/>
    <property type="molecule type" value="Genomic_DNA"/>
</dbReference>
<dbReference type="Gene3D" id="3.40.50.720">
    <property type="entry name" value="NAD(P)-binding Rossmann-like Domain"/>
    <property type="match status" value="1"/>
</dbReference>
<dbReference type="InterPro" id="IPR036291">
    <property type="entry name" value="NAD(P)-bd_dom_sf"/>
</dbReference>
<keyword evidence="6" id="KW-1185">Reference proteome</keyword>
<keyword evidence="2" id="KW-0560">Oxidoreductase</keyword>
<gene>
    <name evidence="5" type="ORF">BKA16_004339</name>
</gene>
<accession>A0A840FEB8</accession>
<sequence length="246" mass="25067">MTREKIIISGASSGLGEGMAREFAARGRSLGLTARRVDRLEALAAELAPTAPTVAVAGLDVTDVDAVPGVFGDLADRLGGVDRVIVNAGLGKGAPIGTGKAAANIETVQTNLVGALAQIEAALEIFRAQNSGHLVLVSSMSAVRGLPKAQAAYSASKAGLATLGQGLQAELAGSPIAVTVLLPGYIETDINRGVKTSMMTDTDAGVAAMVKAIEAEPARAAVPGWPWTPISWALRHLPDAITARMV</sequence>
<dbReference type="Proteomes" id="UP000551501">
    <property type="component" value="Unassembled WGS sequence"/>
</dbReference>
<feature type="domain" description="Ketoreductase" evidence="4">
    <location>
        <begin position="4"/>
        <end position="189"/>
    </location>
</feature>
<proteinExistence type="inferred from homology"/>
<dbReference type="InterPro" id="IPR057326">
    <property type="entry name" value="KR_dom"/>
</dbReference>
<evidence type="ECO:0000256" key="1">
    <source>
        <dbReference type="ARBA" id="ARBA00006484"/>
    </source>
</evidence>
<evidence type="ECO:0000313" key="5">
    <source>
        <dbReference type="EMBL" id="MBB4137787.1"/>
    </source>
</evidence>
<comment type="similarity">
    <text evidence="1 3">Belongs to the short-chain dehydrogenases/reductases (SDR) family.</text>
</comment>
<dbReference type="PANTHER" id="PTHR44196:SF1">
    <property type="entry name" value="DEHYDROGENASE_REDUCTASE SDR FAMILY MEMBER 7B"/>
    <property type="match status" value="1"/>
</dbReference>
<name>A0A840FEB8_9ACTN</name>
<organism evidence="5 6">
    <name type="scientific">Gordonia humi</name>
    <dbReference type="NCBI Taxonomy" id="686429"/>
    <lineage>
        <taxon>Bacteria</taxon>
        <taxon>Bacillati</taxon>
        <taxon>Actinomycetota</taxon>
        <taxon>Actinomycetes</taxon>
        <taxon>Mycobacteriales</taxon>
        <taxon>Gordoniaceae</taxon>
        <taxon>Gordonia</taxon>
    </lineage>
</organism>
<dbReference type="InterPro" id="IPR002347">
    <property type="entry name" value="SDR_fam"/>
</dbReference>
<protein>
    <submittedName>
        <fullName evidence="5">Short-subunit dehydrogenase</fullName>
    </submittedName>
</protein>
<reference evidence="5 6" key="1">
    <citation type="submission" date="2020-08" db="EMBL/GenBank/DDBJ databases">
        <title>Sequencing the genomes of 1000 actinobacteria strains.</title>
        <authorList>
            <person name="Klenk H.-P."/>
        </authorList>
    </citation>
    <scope>NUCLEOTIDE SEQUENCE [LARGE SCALE GENOMIC DNA]</scope>
    <source>
        <strain evidence="5 6">DSM 45298</strain>
    </source>
</reference>
<dbReference type="GO" id="GO:0016491">
    <property type="term" value="F:oxidoreductase activity"/>
    <property type="evidence" value="ECO:0007669"/>
    <property type="project" value="UniProtKB-KW"/>
</dbReference>
<evidence type="ECO:0000259" key="4">
    <source>
        <dbReference type="SMART" id="SM00822"/>
    </source>
</evidence>
<dbReference type="PRINTS" id="PR00080">
    <property type="entry name" value="SDRFAMILY"/>
</dbReference>
<dbReference type="SUPFAM" id="SSF51735">
    <property type="entry name" value="NAD(P)-binding Rossmann-fold domains"/>
    <property type="match status" value="1"/>
</dbReference>
<dbReference type="Pfam" id="PF00106">
    <property type="entry name" value="adh_short"/>
    <property type="match status" value="1"/>
</dbReference>
<evidence type="ECO:0000313" key="6">
    <source>
        <dbReference type="Proteomes" id="UP000551501"/>
    </source>
</evidence>
<evidence type="ECO:0000256" key="3">
    <source>
        <dbReference type="RuleBase" id="RU000363"/>
    </source>
</evidence>
<dbReference type="PRINTS" id="PR00081">
    <property type="entry name" value="GDHRDH"/>
</dbReference>
<dbReference type="GO" id="GO:0016020">
    <property type="term" value="C:membrane"/>
    <property type="evidence" value="ECO:0007669"/>
    <property type="project" value="TreeGrafter"/>
</dbReference>
<dbReference type="PANTHER" id="PTHR44196">
    <property type="entry name" value="DEHYDROGENASE/REDUCTASE SDR FAMILY MEMBER 7B"/>
    <property type="match status" value="1"/>
</dbReference>
<dbReference type="RefSeq" id="WP_183372608.1">
    <property type="nucleotide sequence ID" value="NZ_BAABHL010000001.1"/>
</dbReference>
<dbReference type="SMART" id="SM00822">
    <property type="entry name" value="PKS_KR"/>
    <property type="match status" value="1"/>
</dbReference>
<comment type="caution">
    <text evidence="5">The sequence shown here is derived from an EMBL/GenBank/DDBJ whole genome shotgun (WGS) entry which is preliminary data.</text>
</comment>
<dbReference type="NCBIfam" id="NF006099">
    <property type="entry name" value="PRK08251.1"/>
    <property type="match status" value="1"/>
</dbReference>